<feature type="domain" description="MPN" evidence="2">
    <location>
        <begin position="888"/>
        <end position="1029"/>
    </location>
</feature>
<dbReference type="Pfam" id="PF01398">
    <property type="entry name" value="JAB"/>
    <property type="match status" value="1"/>
</dbReference>
<feature type="region of interest" description="Disordered" evidence="1">
    <location>
        <begin position="268"/>
        <end position="380"/>
    </location>
</feature>
<dbReference type="EMBL" id="JAQMWT010000574">
    <property type="protein sequence ID" value="KAJ8599278.1"/>
    <property type="molecule type" value="Genomic_DNA"/>
</dbReference>
<feature type="compositionally biased region" description="Polar residues" evidence="1">
    <location>
        <begin position="748"/>
        <end position="759"/>
    </location>
</feature>
<feature type="region of interest" description="Disordered" evidence="1">
    <location>
        <begin position="448"/>
        <end position="536"/>
    </location>
</feature>
<dbReference type="GO" id="GO:0008237">
    <property type="term" value="F:metallopeptidase activity"/>
    <property type="evidence" value="ECO:0007669"/>
    <property type="project" value="InterPro"/>
</dbReference>
<dbReference type="Proteomes" id="UP001230188">
    <property type="component" value="Unassembled WGS sequence"/>
</dbReference>
<name>A0AAD7XH89_9STRA</name>
<evidence type="ECO:0000313" key="5">
    <source>
        <dbReference type="Proteomes" id="UP001230188"/>
    </source>
</evidence>
<protein>
    <recommendedName>
        <fullName evidence="6">Myb-like, SWIRM and MPN domain-containing protein 1</fullName>
    </recommendedName>
</protein>
<dbReference type="InterPro" id="IPR000313">
    <property type="entry name" value="PWWP_dom"/>
</dbReference>
<dbReference type="InterPro" id="IPR000555">
    <property type="entry name" value="JAMM/MPN+_dom"/>
</dbReference>
<feature type="region of interest" description="Disordered" evidence="1">
    <location>
        <begin position="145"/>
        <end position="175"/>
    </location>
</feature>
<gene>
    <name evidence="4" type="ORF">CTAYLR_006797</name>
</gene>
<dbReference type="Gene3D" id="2.30.30.140">
    <property type="match status" value="1"/>
</dbReference>
<feature type="compositionally biased region" description="Basic residues" evidence="1">
    <location>
        <begin position="1097"/>
        <end position="1107"/>
    </location>
</feature>
<evidence type="ECO:0000256" key="1">
    <source>
        <dbReference type="SAM" id="MobiDB-lite"/>
    </source>
</evidence>
<dbReference type="InterPro" id="IPR050242">
    <property type="entry name" value="JAMM_MPN+_peptidase_M67A"/>
</dbReference>
<dbReference type="SUPFAM" id="SSF102712">
    <property type="entry name" value="JAB1/MPN domain"/>
    <property type="match status" value="1"/>
</dbReference>
<feature type="region of interest" description="Disordered" evidence="1">
    <location>
        <begin position="853"/>
        <end position="885"/>
    </location>
</feature>
<evidence type="ECO:0000259" key="3">
    <source>
        <dbReference type="PROSITE" id="PS50812"/>
    </source>
</evidence>
<feature type="compositionally biased region" description="Basic and acidic residues" evidence="1">
    <location>
        <begin position="290"/>
        <end position="313"/>
    </location>
</feature>
<feature type="domain" description="PWWP" evidence="3">
    <location>
        <begin position="10"/>
        <end position="78"/>
    </location>
</feature>
<feature type="region of interest" description="Disordered" evidence="1">
    <location>
        <begin position="612"/>
        <end position="706"/>
    </location>
</feature>
<feature type="compositionally biased region" description="Basic and acidic residues" evidence="1">
    <location>
        <begin position="687"/>
        <end position="702"/>
    </location>
</feature>
<accession>A0AAD7XH89</accession>
<dbReference type="SUPFAM" id="SSF63748">
    <property type="entry name" value="Tudor/PWWP/MBT"/>
    <property type="match status" value="1"/>
</dbReference>
<feature type="compositionally biased region" description="Acidic residues" evidence="1">
    <location>
        <begin position="319"/>
        <end position="328"/>
    </location>
</feature>
<comment type="caution">
    <text evidence="4">The sequence shown here is derived from an EMBL/GenBank/DDBJ whole genome shotgun (WGS) entry which is preliminary data.</text>
</comment>
<reference evidence="4" key="1">
    <citation type="submission" date="2023-01" db="EMBL/GenBank/DDBJ databases">
        <title>Metagenome sequencing of chrysophaentin producing Chrysophaeum taylorii.</title>
        <authorList>
            <person name="Davison J."/>
            <person name="Bewley C."/>
        </authorList>
    </citation>
    <scope>NUCLEOTIDE SEQUENCE</scope>
    <source>
        <strain evidence="4">NIES-1699</strain>
    </source>
</reference>
<proteinExistence type="predicted"/>
<sequence>MVERGRGYVSGDVAWAKLQGLPWWPCVVFETWDELIKWDLPHKVEDKPLVEAHQVVCCFLHTYNLQVFEKGTAAIRGWEDSEFKEAINCVRRASPGCRTSDHDSRAPASRFASRRLDGRRRKRRRQAIRDAMELVMLARGEIDDVHQDEEAKKRQMPSESSQEPPAKRARTRSSTAAAAVEDALAAAPKDWLEALRLLRGMTAANGREIKHVVDTAARLAREAGASARVLGRLSQCVSDPLFRTEDAGLCRIMGLRILEDYTSASSAEDAAEASHVSVDETAPAPAPTPARDEEQPRYPQRDAPEPQLLREDPPQQQQQEEEEAEDPASEAPAASIVLHEEEPAQLPSSQPPRVISTPDAPVERPTPLALVEPPRPPQPTQMIVTRDAVVQPLPVDRQTPAARVQVPSPPRPTRVIVALEVPIEQPSHDVGVVLPRHDVLLAPQPAPAIVGEDAAPPPPSREKGLVAATSEYDDERTTEKLLSLEPSRRDGDDAPVVAAPPSHEDVAEAPSRPQSPVAFAGRRHPDGRRLASGSDGAPTTLAWLVADGVVTPGELLLEQPDGTIIRAEVLGDGKLMWREMEFADVEQFVAAAREANGLRAPRATQARRVWERIKHVPSGRPLSSFLPKPAEESPTQQQQQHSSPGAQSSSATHSRDAHHRKQDATTTTTTTTKRERERSSRKRSRSNRKDEDSRKRKEEHARPHVKATISVSRLAFSDPPAFLATHPQATDAASAADATRKETPLSEYWTSKVSSTESAASVWDDGYFTDDSGDEEVKTSNNETTTQDDEDVVRALAEDLGQQHQQQQQRASRRPKRGRRDALLRMRGIVDGLAQNRLDPHALVSCEPYDDATRYSPANNGGETTTTTTTTRAGSSSSSSSSQQPFSLVVHPDAAFLCDLHAHLAEAEIIGLLGGRWDAARRAMHVQAPFPCRATPRDDDGATDVEMDPTSELQVREIIRSHGMEVVGWYHSHPKFAAEPSVTDIDNQRSYQGLFHDDRSGLQPFIGLIVGTYDSASPSPSSIFRYFHVAPPPDAYAKEGAAASQWTTAESDDNHEGLRDTGGGELPGFDSQAGRPRTDSVATDEYPEENDEDRRQQRSSRSGRRHSRREEGGGGSTSSSNRRQGPPPPMIPMSLRAKVRSYRRHLDAAERQERRLNGPPEPPVPRQSEAPFNFAKLCGFGCLCCPPNKGRRADLGGDRAAAAAAKQPVTAAQVISAANLAAATQVAPPWQLPAIIPDGAQPGGYYGPGGGGLAAEALPPVFVGGDPRVVAAAFAHQGAGDFPLNPQGGDRIFSEHSEQSEQSGGKSDEERRRRQRPGRGEAVVDSNSNSNSNSNDAAKKTREEVIDAICGAVKERVDRARRQAAPDDAGAAWARLEERYGRSKLSCVAHTVRQLGRYYGRHERRVDLATQWRKDLAKWEKLLHSLAPWTLKMAVEPDDRIDFLSDVFVYMHACWRTKPKRKRPPQPSRRRS</sequence>
<feature type="compositionally biased region" description="Low complexity" evidence="1">
    <location>
        <begin position="633"/>
        <end position="652"/>
    </location>
</feature>
<evidence type="ECO:0000259" key="2">
    <source>
        <dbReference type="PROSITE" id="PS50249"/>
    </source>
</evidence>
<keyword evidence="5" id="KW-1185">Reference proteome</keyword>
<dbReference type="PANTHER" id="PTHR10410">
    <property type="entry name" value="EUKARYOTIC TRANSLATION INITIATION FACTOR 3 -RELATED"/>
    <property type="match status" value="1"/>
</dbReference>
<feature type="compositionally biased region" description="Low complexity" evidence="1">
    <location>
        <begin position="864"/>
        <end position="882"/>
    </location>
</feature>
<dbReference type="PROSITE" id="PS50812">
    <property type="entry name" value="PWWP"/>
    <property type="match status" value="1"/>
</dbReference>
<evidence type="ECO:0000313" key="4">
    <source>
        <dbReference type="EMBL" id="KAJ8599278.1"/>
    </source>
</evidence>
<evidence type="ECO:0008006" key="6">
    <source>
        <dbReference type="Google" id="ProtNLM"/>
    </source>
</evidence>
<feature type="compositionally biased region" description="Low complexity" evidence="1">
    <location>
        <begin position="1326"/>
        <end position="1335"/>
    </location>
</feature>
<dbReference type="InterPro" id="IPR037518">
    <property type="entry name" value="MPN"/>
</dbReference>
<feature type="region of interest" description="Disordered" evidence="1">
    <location>
        <begin position="1280"/>
        <end position="1340"/>
    </location>
</feature>
<dbReference type="PROSITE" id="PS50249">
    <property type="entry name" value="MPN"/>
    <property type="match status" value="1"/>
</dbReference>
<feature type="region of interest" description="Disordered" evidence="1">
    <location>
        <begin position="96"/>
        <end position="122"/>
    </location>
</feature>
<feature type="region of interest" description="Disordered" evidence="1">
    <location>
        <begin position="729"/>
        <end position="820"/>
    </location>
</feature>
<organism evidence="4 5">
    <name type="scientific">Chrysophaeum taylorii</name>
    <dbReference type="NCBI Taxonomy" id="2483200"/>
    <lineage>
        <taxon>Eukaryota</taxon>
        <taxon>Sar</taxon>
        <taxon>Stramenopiles</taxon>
        <taxon>Ochrophyta</taxon>
        <taxon>Pelagophyceae</taxon>
        <taxon>Pelagomonadales</taxon>
        <taxon>Pelagomonadaceae</taxon>
        <taxon>Chrysophaeum</taxon>
    </lineage>
</organism>
<dbReference type="Gene3D" id="3.40.140.10">
    <property type="entry name" value="Cytidine Deaminase, domain 2"/>
    <property type="match status" value="1"/>
</dbReference>
<feature type="region of interest" description="Disordered" evidence="1">
    <location>
        <begin position="1038"/>
        <end position="1133"/>
    </location>
</feature>